<dbReference type="SUPFAM" id="SSF52540">
    <property type="entry name" value="P-loop containing nucleoside triphosphate hydrolases"/>
    <property type="match status" value="1"/>
</dbReference>
<sequence>MLIPVPIVSPIRQKITTKCNAIDRITQGGVSVGEVTELCGENATGKTQLCLQASIACQLPPSLGGLFGSSIYIHSIGPFPIRRLTGLIPFILDSELHKHDNPCDHITIKQVESPYDLPNVLDWVVKLIQYSHNTSRHIRLLVIDSVASICTSHFDNTVEDLEARSQLLRAIGYGLKSISATYNVAVIVVNNVVDVFPSDRDSSTHFMMSSGRKVRPALGMGWTRNIATRLFLSKTMNSSTQMFDRLCSVLLSSTLELNACRFKITEQGVTDA</sequence>
<dbReference type="Proteomes" id="UP000813463">
    <property type="component" value="Chromosome 4"/>
</dbReference>
<evidence type="ECO:0000259" key="1">
    <source>
        <dbReference type="PROSITE" id="PS50162"/>
    </source>
</evidence>
<dbReference type="RefSeq" id="XP_056698091.1">
    <property type="nucleotide sequence ID" value="XM_056842113.1"/>
</dbReference>
<organism evidence="2 3">
    <name type="scientific">Spinacia oleracea</name>
    <name type="common">Spinach</name>
    <dbReference type="NCBI Taxonomy" id="3562"/>
    <lineage>
        <taxon>Eukaryota</taxon>
        <taxon>Viridiplantae</taxon>
        <taxon>Streptophyta</taxon>
        <taxon>Embryophyta</taxon>
        <taxon>Tracheophyta</taxon>
        <taxon>Spermatophyta</taxon>
        <taxon>Magnoliopsida</taxon>
        <taxon>eudicotyledons</taxon>
        <taxon>Gunneridae</taxon>
        <taxon>Pentapetalae</taxon>
        <taxon>Caryophyllales</taxon>
        <taxon>Chenopodiaceae</taxon>
        <taxon>Chenopodioideae</taxon>
        <taxon>Anserineae</taxon>
        <taxon>Spinacia</taxon>
    </lineage>
</organism>
<keyword evidence="2" id="KW-1185">Reference proteome</keyword>
<accession>A0ABM3RR45</accession>
<feature type="domain" description="RecA family profile 1" evidence="1">
    <location>
        <begin position="11"/>
        <end position="192"/>
    </location>
</feature>
<evidence type="ECO:0000313" key="3">
    <source>
        <dbReference type="RefSeq" id="XP_056698091.1"/>
    </source>
</evidence>
<dbReference type="PANTHER" id="PTHR46487:SF1">
    <property type="entry name" value="DNA REPAIR PROTEIN XRCC3"/>
    <property type="match status" value="1"/>
</dbReference>
<reference evidence="2" key="1">
    <citation type="journal article" date="2021" name="Nat. Commun.">
        <title>Genomic analyses provide insights into spinach domestication and the genetic basis of agronomic traits.</title>
        <authorList>
            <person name="Cai X."/>
            <person name="Sun X."/>
            <person name="Xu C."/>
            <person name="Sun H."/>
            <person name="Wang X."/>
            <person name="Ge C."/>
            <person name="Zhang Z."/>
            <person name="Wang Q."/>
            <person name="Fei Z."/>
            <person name="Jiao C."/>
            <person name="Wang Q."/>
        </authorList>
    </citation>
    <scope>NUCLEOTIDE SEQUENCE [LARGE SCALE GENOMIC DNA]</scope>
    <source>
        <strain evidence="2">cv. Varoflay</strain>
    </source>
</reference>
<dbReference type="PROSITE" id="PS50162">
    <property type="entry name" value="RECA_2"/>
    <property type="match status" value="1"/>
</dbReference>
<proteinExistence type="predicted"/>
<name>A0ABM3RR45_SPIOL</name>
<dbReference type="Pfam" id="PF08423">
    <property type="entry name" value="Rad51"/>
    <property type="match status" value="1"/>
</dbReference>
<dbReference type="PANTHER" id="PTHR46487">
    <property type="entry name" value="DNA REPAIR PROTEIN XRCC3"/>
    <property type="match status" value="1"/>
</dbReference>
<dbReference type="InterPro" id="IPR027417">
    <property type="entry name" value="P-loop_NTPase"/>
</dbReference>
<reference evidence="3" key="2">
    <citation type="submission" date="2025-08" db="UniProtKB">
        <authorList>
            <consortium name="RefSeq"/>
        </authorList>
    </citation>
    <scope>IDENTIFICATION</scope>
    <source>
        <tissue evidence="3">Leaf</tissue>
    </source>
</reference>
<dbReference type="Gene3D" id="3.40.50.300">
    <property type="entry name" value="P-loop containing nucleotide triphosphate hydrolases"/>
    <property type="match status" value="1"/>
</dbReference>
<gene>
    <name evidence="3" type="primary">LOC130471801</name>
</gene>
<dbReference type="GeneID" id="130471801"/>
<protein>
    <submittedName>
        <fullName evidence="3">DNA repair protein XRCC3 homolog</fullName>
    </submittedName>
</protein>
<dbReference type="InterPro" id="IPR013632">
    <property type="entry name" value="Rad51_C"/>
</dbReference>
<dbReference type="InterPro" id="IPR020588">
    <property type="entry name" value="RecA_ATP-bd"/>
</dbReference>
<evidence type="ECO:0000313" key="2">
    <source>
        <dbReference type="Proteomes" id="UP000813463"/>
    </source>
</evidence>